<dbReference type="GO" id="GO:0020037">
    <property type="term" value="F:heme binding"/>
    <property type="evidence" value="ECO:0007669"/>
    <property type="project" value="InterPro"/>
</dbReference>
<dbReference type="Proteomes" id="UP000285780">
    <property type="component" value="Unassembled WGS sequence"/>
</dbReference>
<feature type="signal peptide" evidence="8">
    <location>
        <begin position="1"/>
        <end position="26"/>
    </location>
</feature>
<dbReference type="InterPro" id="IPR004852">
    <property type="entry name" value="Di-haem_cyt_c_peroxidsae"/>
</dbReference>
<reference evidence="10 11" key="1">
    <citation type="submission" date="2018-09" db="EMBL/GenBank/DDBJ databases">
        <title>Genomic Encyclopedia of Archaeal and Bacterial Type Strains, Phase II (KMG-II): from individual species to whole genera.</title>
        <authorList>
            <person name="Goeker M."/>
        </authorList>
    </citation>
    <scope>NUCLEOTIDE SEQUENCE [LARGE SCALE GENOMIC DNA]</scope>
    <source>
        <strain evidence="10 11">DSM 16505</strain>
    </source>
</reference>
<evidence type="ECO:0000313" key="11">
    <source>
        <dbReference type="Proteomes" id="UP000285780"/>
    </source>
</evidence>
<evidence type="ECO:0000256" key="1">
    <source>
        <dbReference type="ARBA" id="ARBA00004196"/>
    </source>
</evidence>
<dbReference type="PANTHER" id="PTHR30600:SF10">
    <property type="entry name" value="BLL6722 PROTEIN"/>
    <property type="match status" value="1"/>
</dbReference>
<dbReference type="GO" id="GO:0046872">
    <property type="term" value="F:metal ion binding"/>
    <property type="evidence" value="ECO:0007669"/>
    <property type="project" value="UniProtKB-KW"/>
</dbReference>
<accession>A0A420E068</accession>
<dbReference type="PROSITE" id="PS51007">
    <property type="entry name" value="CYTC"/>
    <property type="match status" value="2"/>
</dbReference>
<feature type="domain" description="Cytochrome c" evidence="9">
    <location>
        <begin position="311"/>
        <end position="437"/>
    </location>
</feature>
<keyword evidence="2 7" id="KW-0349">Heme</keyword>
<evidence type="ECO:0000313" key="10">
    <source>
        <dbReference type="EMBL" id="RKF03494.1"/>
    </source>
</evidence>
<dbReference type="GO" id="GO:0009055">
    <property type="term" value="F:electron transfer activity"/>
    <property type="evidence" value="ECO:0007669"/>
    <property type="project" value="InterPro"/>
</dbReference>
<keyword evidence="10" id="KW-0575">Peroxidase</keyword>
<dbReference type="EMBL" id="RAQM01000009">
    <property type="protein sequence ID" value="RKF03494.1"/>
    <property type="molecule type" value="Genomic_DNA"/>
</dbReference>
<dbReference type="InterPro" id="IPR009056">
    <property type="entry name" value="Cyt_c-like_dom"/>
</dbReference>
<comment type="subcellular location">
    <subcellularLocation>
        <location evidence="1">Cell envelope</location>
    </subcellularLocation>
</comment>
<evidence type="ECO:0000256" key="2">
    <source>
        <dbReference type="ARBA" id="ARBA00022617"/>
    </source>
</evidence>
<gene>
    <name evidence="10" type="ORF">C8N26_1882</name>
</gene>
<dbReference type="InterPro" id="IPR051395">
    <property type="entry name" value="Cytochrome_c_Peroxidase/MauG"/>
</dbReference>
<evidence type="ECO:0000256" key="3">
    <source>
        <dbReference type="ARBA" id="ARBA00022723"/>
    </source>
</evidence>
<evidence type="ECO:0000259" key="9">
    <source>
        <dbReference type="PROSITE" id="PS51007"/>
    </source>
</evidence>
<evidence type="ECO:0000256" key="6">
    <source>
        <dbReference type="ARBA" id="ARBA00023004"/>
    </source>
</evidence>
<keyword evidence="5" id="KW-0560">Oxidoreductase</keyword>
<feature type="chain" id="PRO_5019350404" evidence="8">
    <location>
        <begin position="27"/>
        <end position="597"/>
    </location>
</feature>
<keyword evidence="4 8" id="KW-0732">Signal</keyword>
<comment type="caution">
    <text evidence="10">The sequence shown here is derived from an EMBL/GenBank/DDBJ whole genome shotgun (WGS) entry which is preliminary data.</text>
</comment>
<name>A0A420E068_9FLAO</name>
<dbReference type="GO" id="GO:0030313">
    <property type="term" value="C:cell envelope"/>
    <property type="evidence" value="ECO:0007669"/>
    <property type="project" value="UniProtKB-SubCell"/>
</dbReference>
<dbReference type="PROSITE" id="PS51257">
    <property type="entry name" value="PROKAR_LIPOPROTEIN"/>
    <property type="match status" value="1"/>
</dbReference>
<keyword evidence="3 7" id="KW-0479">Metal-binding</keyword>
<evidence type="ECO:0000256" key="8">
    <source>
        <dbReference type="SAM" id="SignalP"/>
    </source>
</evidence>
<evidence type="ECO:0000256" key="5">
    <source>
        <dbReference type="ARBA" id="ARBA00023002"/>
    </source>
</evidence>
<dbReference type="PANTHER" id="PTHR30600">
    <property type="entry name" value="CYTOCHROME C PEROXIDASE-RELATED"/>
    <property type="match status" value="1"/>
</dbReference>
<sequence>MTNIFQKVKKAHVIMCLFLVSIISCKQEKTADYAKVHNQALVVKVQEYYTQHLDSCIALLEGINTVETVSEKLKKYKSARREFKLIEPILAFVDKENYKSLNAPNILKIEEEDATDIKIRNPFGFQVIEELLHEDDVDVSEVNNIVKTTANRLKLIAGNNTLYLKKYHTLWLLRDQIARIALVGITGFDSPVLEQSLTEAKTNYETLFFIINTYKNEFSNESLFTDWLNEIQTTQKVLEEGEFTTFNRFDFIKNHAHKQLELLAKTAKDWKVEFPLTMAFNNNITSLFSKETFNINFFNDYHQLENAMSDEKIALGKKLFNDKSLSKDGVMSCATCHIKDKAFTDGLATFPKQLRNTPTVSYAAYQQTFFHDGRAGSLEGQIVGVVENKNEFHTNLENLTETVKSDSVYTKSFTDLYGKVSDFNIRNAMANYIRSLGDFSSKFDKNINNKENTLTTSEINGFNLFMGKAKCATCHFPPVFNGTVPPNFTETEVESIGVPNLEETGLDDDLGAYNIFKTEERKYFFKTSTVRNVSKTAPYMHNGVYETLEQVVDFYNKGGGQGLGYKVPNQTLPLDKLNLSEKEIKDLIAFIEALTDE</sequence>
<dbReference type="GO" id="GO:0004130">
    <property type="term" value="F:cytochrome-c peroxidase activity"/>
    <property type="evidence" value="ECO:0007669"/>
    <property type="project" value="TreeGrafter"/>
</dbReference>
<evidence type="ECO:0000256" key="7">
    <source>
        <dbReference type="PROSITE-ProRule" id="PRU00433"/>
    </source>
</evidence>
<evidence type="ECO:0000256" key="4">
    <source>
        <dbReference type="ARBA" id="ARBA00022729"/>
    </source>
</evidence>
<keyword evidence="11" id="KW-1185">Reference proteome</keyword>
<dbReference type="InterPro" id="IPR036909">
    <property type="entry name" value="Cyt_c-like_dom_sf"/>
</dbReference>
<dbReference type="RefSeq" id="WP_245962550.1">
    <property type="nucleotide sequence ID" value="NZ_RAQM01000009.1"/>
</dbReference>
<feature type="domain" description="Cytochrome c" evidence="9">
    <location>
        <begin position="456"/>
        <end position="595"/>
    </location>
</feature>
<dbReference type="Gene3D" id="1.10.760.10">
    <property type="entry name" value="Cytochrome c-like domain"/>
    <property type="match status" value="2"/>
</dbReference>
<dbReference type="Pfam" id="PF03150">
    <property type="entry name" value="CCP_MauG"/>
    <property type="match status" value="1"/>
</dbReference>
<keyword evidence="6 7" id="KW-0408">Iron</keyword>
<protein>
    <submittedName>
        <fullName evidence="10">Cytochrome c peroxidase</fullName>
    </submittedName>
</protein>
<proteinExistence type="predicted"/>
<dbReference type="AlphaFoldDB" id="A0A420E068"/>
<organism evidence="10 11">
    <name type="scientific">Tenacibaculum lutimaris</name>
    <dbReference type="NCBI Taxonomy" id="285258"/>
    <lineage>
        <taxon>Bacteria</taxon>
        <taxon>Pseudomonadati</taxon>
        <taxon>Bacteroidota</taxon>
        <taxon>Flavobacteriia</taxon>
        <taxon>Flavobacteriales</taxon>
        <taxon>Flavobacteriaceae</taxon>
        <taxon>Tenacibaculum</taxon>
    </lineage>
</organism>
<dbReference type="SUPFAM" id="SSF46626">
    <property type="entry name" value="Cytochrome c"/>
    <property type="match status" value="2"/>
</dbReference>